<evidence type="ECO:0000313" key="5">
    <source>
        <dbReference type="EMBL" id="BED91755.1"/>
    </source>
</evidence>
<evidence type="ECO:0000256" key="2">
    <source>
        <dbReference type="ARBA" id="ARBA00023004"/>
    </source>
</evidence>
<gene>
    <name evidence="5" type="ORF">CfP315_0280</name>
</gene>
<name>A0AA48L0S2_9FIRM</name>
<dbReference type="GO" id="GO:0046872">
    <property type="term" value="F:metal ion binding"/>
    <property type="evidence" value="ECO:0007669"/>
    <property type="project" value="UniProtKB-KW"/>
</dbReference>
<dbReference type="SUPFAM" id="SSF102114">
    <property type="entry name" value="Radical SAM enzymes"/>
    <property type="match status" value="1"/>
</dbReference>
<dbReference type="EMBL" id="AP027924">
    <property type="protein sequence ID" value="BED91755.1"/>
    <property type="molecule type" value="Genomic_DNA"/>
</dbReference>
<dbReference type="KEGG" id="ips:CfP315_0280"/>
<feature type="domain" description="Elp3/MiaA/NifB-like radical SAM core" evidence="4">
    <location>
        <begin position="21"/>
        <end position="238"/>
    </location>
</feature>
<evidence type="ECO:0000256" key="3">
    <source>
        <dbReference type="ARBA" id="ARBA00023014"/>
    </source>
</evidence>
<dbReference type="Proteomes" id="UP001337580">
    <property type="component" value="Chromosome"/>
</dbReference>
<dbReference type="InterPro" id="IPR040086">
    <property type="entry name" value="MJ0683-like"/>
</dbReference>
<organism evidence="5">
    <name type="scientific">Candidatus Improbicoccus pseudotrichonymphae</name>
    <dbReference type="NCBI Taxonomy" id="3033792"/>
    <lineage>
        <taxon>Bacteria</taxon>
        <taxon>Bacillati</taxon>
        <taxon>Bacillota</taxon>
        <taxon>Clostridia</taxon>
        <taxon>Candidatus Improbicoccus</taxon>
    </lineage>
</organism>
<protein>
    <submittedName>
        <fullName evidence="5">Radical SAM protein</fullName>
    </submittedName>
</protein>
<reference evidence="5" key="1">
    <citation type="journal article" date="2023" name="ISME J.">
        <title>Emergence of putative energy parasites within Clostridia revealed by genome analysis of a novel endosymbiotic clade.</title>
        <authorList>
            <person name="Takahashi K."/>
            <person name="Kuwahara H."/>
            <person name="Horikawa Y."/>
            <person name="Izawa K."/>
            <person name="Kato D."/>
            <person name="Inagaki T."/>
            <person name="Yuki M."/>
            <person name="Ohkuma M."/>
            <person name="Hongoh Y."/>
        </authorList>
    </citation>
    <scope>NUCLEOTIDE SEQUENCE</scope>
    <source>
        <strain evidence="5">CfP3-15</strain>
    </source>
</reference>
<dbReference type="GO" id="GO:0051536">
    <property type="term" value="F:iron-sulfur cluster binding"/>
    <property type="evidence" value="ECO:0007669"/>
    <property type="project" value="UniProtKB-KW"/>
</dbReference>
<dbReference type="CDD" id="cd01335">
    <property type="entry name" value="Radical_SAM"/>
    <property type="match status" value="1"/>
</dbReference>
<dbReference type="InterPro" id="IPR006638">
    <property type="entry name" value="Elp3/MiaA/NifB-like_rSAM"/>
</dbReference>
<dbReference type="InterPro" id="IPR007197">
    <property type="entry name" value="rSAM"/>
</dbReference>
<proteinExistence type="predicted"/>
<sequence>MIRIGKMNTNSCFTTSKLPGIDYVINPYVGCPHKCIYCYAEFMKRFTRHKEVWGDFLDVKIYNKSFNFDKLKETDNVLIGSVTDAYNFYESKYKNTQNILKNLVNCKASIEILTKSDLVLRDIELLKQLKKIRVGISMNTLDDNFRKLIEPRASSVEKRINTLEKLKAEKISVHLFMSPIFPHITNFKVIINRLKSVVDYFGFENLNLRAAYLPRVLNFIKSNFPDLSDSYRKIYISKDNSYWETLEKKIVKFCEENKVSYKMYFHHDKIKKR</sequence>
<keyword evidence="3" id="KW-0411">Iron-sulfur</keyword>
<dbReference type="InterPro" id="IPR058240">
    <property type="entry name" value="rSAM_sf"/>
</dbReference>
<dbReference type="AlphaFoldDB" id="A0AA48L0S2"/>
<dbReference type="PANTHER" id="PTHR43432">
    <property type="entry name" value="SLR0285 PROTEIN"/>
    <property type="match status" value="1"/>
</dbReference>
<dbReference type="SFLD" id="SFLDG01084">
    <property type="entry name" value="Uncharacterised_Radical_SAM_Su"/>
    <property type="match status" value="1"/>
</dbReference>
<dbReference type="PANTHER" id="PTHR43432:SF3">
    <property type="entry name" value="SLR0285 PROTEIN"/>
    <property type="match status" value="1"/>
</dbReference>
<dbReference type="SMART" id="SM00729">
    <property type="entry name" value="Elp3"/>
    <property type="match status" value="1"/>
</dbReference>
<accession>A0AA48L0S2</accession>
<keyword evidence="1" id="KW-0479">Metal-binding</keyword>
<evidence type="ECO:0000256" key="1">
    <source>
        <dbReference type="ARBA" id="ARBA00022723"/>
    </source>
</evidence>
<dbReference type="GO" id="GO:0003824">
    <property type="term" value="F:catalytic activity"/>
    <property type="evidence" value="ECO:0007669"/>
    <property type="project" value="InterPro"/>
</dbReference>
<keyword evidence="2" id="KW-0408">Iron</keyword>
<dbReference type="Gene3D" id="3.80.30.30">
    <property type="match status" value="1"/>
</dbReference>
<dbReference type="SFLD" id="SFLDS00029">
    <property type="entry name" value="Radical_SAM"/>
    <property type="match status" value="1"/>
</dbReference>
<evidence type="ECO:0000259" key="4">
    <source>
        <dbReference type="SMART" id="SM00729"/>
    </source>
</evidence>
<dbReference type="Pfam" id="PF04055">
    <property type="entry name" value="Radical_SAM"/>
    <property type="match status" value="1"/>
</dbReference>